<dbReference type="OrthoDB" id="9809720at2"/>
<dbReference type="RefSeq" id="WP_008586632.1">
    <property type="nucleotide sequence ID" value="NZ_CP007035.1"/>
</dbReference>
<dbReference type="PANTHER" id="PTHR35008:SF8">
    <property type="entry name" value="ALCOHOL DEHYDROGENASE CYTOCHROME C SUBUNIT"/>
    <property type="match status" value="1"/>
</dbReference>
<dbReference type="Gene3D" id="1.10.760.10">
    <property type="entry name" value="Cytochrome c-like domain"/>
    <property type="match status" value="2"/>
</dbReference>
<evidence type="ECO:0000256" key="4">
    <source>
        <dbReference type="PROSITE-ProRule" id="PRU00433"/>
    </source>
</evidence>
<dbReference type="eggNOG" id="COG2010">
    <property type="taxonomic scope" value="Bacteria"/>
</dbReference>
<dbReference type="KEGG" id="nso:NIASO_14525"/>
<dbReference type="PROSITE" id="PS51007">
    <property type="entry name" value="CYTC"/>
    <property type="match status" value="2"/>
</dbReference>
<evidence type="ECO:0000259" key="5">
    <source>
        <dbReference type="PROSITE" id="PS51007"/>
    </source>
</evidence>
<keyword evidence="7" id="KW-1185">Reference proteome</keyword>
<keyword evidence="3 4" id="KW-0408">Iron</keyword>
<dbReference type="SUPFAM" id="SSF46626">
    <property type="entry name" value="Cytochrome c"/>
    <property type="match status" value="2"/>
</dbReference>
<dbReference type="PANTHER" id="PTHR35008">
    <property type="entry name" value="BLL4482 PROTEIN-RELATED"/>
    <property type="match status" value="1"/>
</dbReference>
<dbReference type="InterPro" id="IPR009056">
    <property type="entry name" value="Cyt_c-like_dom"/>
</dbReference>
<proteinExistence type="predicted"/>
<gene>
    <name evidence="6" type="ORF">NIASO_14525</name>
</gene>
<accession>W0EZ44</accession>
<feature type="domain" description="Cytochrome c" evidence="5">
    <location>
        <begin position="43"/>
        <end position="157"/>
    </location>
</feature>
<reference evidence="6 7" key="1">
    <citation type="submission" date="2013-12" db="EMBL/GenBank/DDBJ databases">
        <authorList>
            <consortium name="DOE Joint Genome Institute"/>
            <person name="Eisen J."/>
            <person name="Huntemann M."/>
            <person name="Han J."/>
            <person name="Chen A."/>
            <person name="Kyrpides N."/>
            <person name="Mavromatis K."/>
            <person name="Markowitz V."/>
            <person name="Palaniappan K."/>
            <person name="Ivanova N."/>
            <person name="Schaumberg A."/>
            <person name="Pati A."/>
            <person name="Liolios K."/>
            <person name="Nordberg H.P."/>
            <person name="Cantor M.N."/>
            <person name="Hua S.X."/>
            <person name="Woyke T."/>
        </authorList>
    </citation>
    <scope>NUCLEOTIDE SEQUENCE [LARGE SCALE GENOMIC DNA]</scope>
    <source>
        <strain evidence="7">DSM 19437</strain>
    </source>
</reference>
<dbReference type="Pfam" id="PF00034">
    <property type="entry name" value="Cytochrom_C"/>
    <property type="match status" value="1"/>
</dbReference>
<dbReference type="GO" id="GO:0046872">
    <property type="term" value="F:metal ion binding"/>
    <property type="evidence" value="ECO:0007669"/>
    <property type="project" value="UniProtKB-KW"/>
</dbReference>
<evidence type="ECO:0000256" key="3">
    <source>
        <dbReference type="ARBA" id="ARBA00023004"/>
    </source>
</evidence>
<evidence type="ECO:0000313" key="6">
    <source>
        <dbReference type="EMBL" id="AHF16042.1"/>
    </source>
</evidence>
<dbReference type="GO" id="GO:0020037">
    <property type="term" value="F:heme binding"/>
    <property type="evidence" value="ECO:0007669"/>
    <property type="project" value="InterPro"/>
</dbReference>
<dbReference type="Proteomes" id="UP000003586">
    <property type="component" value="Chromosome"/>
</dbReference>
<organism evidence="6 7">
    <name type="scientific">Niabella soli DSM 19437</name>
    <dbReference type="NCBI Taxonomy" id="929713"/>
    <lineage>
        <taxon>Bacteria</taxon>
        <taxon>Pseudomonadati</taxon>
        <taxon>Bacteroidota</taxon>
        <taxon>Chitinophagia</taxon>
        <taxon>Chitinophagales</taxon>
        <taxon>Chitinophagaceae</taxon>
        <taxon>Niabella</taxon>
    </lineage>
</organism>
<dbReference type="AlphaFoldDB" id="W0EZ44"/>
<evidence type="ECO:0000313" key="7">
    <source>
        <dbReference type="Proteomes" id="UP000003586"/>
    </source>
</evidence>
<name>W0EZ44_9BACT</name>
<evidence type="ECO:0000256" key="1">
    <source>
        <dbReference type="ARBA" id="ARBA00022617"/>
    </source>
</evidence>
<keyword evidence="2 4" id="KW-0479">Metal-binding</keyword>
<protein>
    <submittedName>
        <fullName evidence="6">Cytochrome C</fullName>
    </submittedName>
</protein>
<keyword evidence="1 4" id="KW-0349">Heme</keyword>
<feature type="domain" description="Cytochrome c" evidence="5">
    <location>
        <begin position="193"/>
        <end position="308"/>
    </location>
</feature>
<dbReference type="HOGENOM" id="CLU_028594_2_0_10"/>
<dbReference type="STRING" id="929713.NIASO_14525"/>
<dbReference type="InterPro" id="IPR051459">
    <property type="entry name" value="Cytochrome_c-type_DH"/>
</dbReference>
<sequence length="324" mass="36056">MKRFLKLLVVGILLFVVCGLGYLKFVLPAVGKTPDIHAAPTPDHVERGRYLANHVAVCMDCHSKRDWNIFSAPPLAETLGAGGEYFGREVGFPGKFYSRNITPAHLSNWTDGEIYRTITTGVNREGEALFPVMPYLNYGKMDPDDVLSIIAYLRTLTPKQNDPPHREIDFPMNFILNTIPQKAVPEKRPDSANKVQYGAYLVTLAACIECHTPVKNGQIIPEKAFNGGREMVLPGGILHTANITPDIKNGIGAWTESMFVSRFKSYSHPDSLPAVGKDQFNTIMPWSMYAGMTENDLKAIFAYLRTVKPSDNKVVIYTPNHKKG</sequence>
<dbReference type="GO" id="GO:0009055">
    <property type="term" value="F:electron transfer activity"/>
    <property type="evidence" value="ECO:0007669"/>
    <property type="project" value="InterPro"/>
</dbReference>
<dbReference type="EMBL" id="CP007035">
    <property type="protein sequence ID" value="AHF16042.1"/>
    <property type="molecule type" value="Genomic_DNA"/>
</dbReference>
<evidence type="ECO:0000256" key="2">
    <source>
        <dbReference type="ARBA" id="ARBA00022723"/>
    </source>
</evidence>
<dbReference type="InterPro" id="IPR036909">
    <property type="entry name" value="Cyt_c-like_dom_sf"/>
</dbReference>